<organism evidence="1 2">
    <name type="scientific">Paenibacillus glycanilyticus</name>
    <dbReference type="NCBI Taxonomy" id="126569"/>
    <lineage>
        <taxon>Bacteria</taxon>
        <taxon>Bacillati</taxon>
        <taxon>Bacillota</taxon>
        <taxon>Bacilli</taxon>
        <taxon>Bacillales</taxon>
        <taxon>Paenibacillaceae</taxon>
        <taxon>Paenibacillus</taxon>
    </lineage>
</organism>
<comment type="caution">
    <text evidence="1">The sequence shown here is derived from an EMBL/GenBank/DDBJ whole genome shotgun (WGS) entry which is preliminary data.</text>
</comment>
<evidence type="ECO:0000313" key="2">
    <source>
        <dbReference type="Proteomes" id="UP001157114"/>
    </source>
</evidence>
<accession>A0ABQ6GFA5</accession>
<evidence type="ECO:0000313" key="1">
    <source>
        <dbReference type="EMBL" id="GLX68013.1"/>
    </source>
</evidence>
<dbReference type="RefSeq" id="WP_284238766.1">
    <property type="nucleotide sequence ID" value="NZ_BSSQ01000010.1"/>
</dbReference>
<dbReference type="EMBL" id="BSSQ01000010">
    <property type="protein sequence ID" value="GLX68013.1"/>
    <property type="molecule type" value="Genomic_DNA"/>
</dbReference>
<evidence type="ECO:0008006" key="3">
    <source>
        <dbReference type="Google" id="ProtNLM"/>
    </source>
</evidence>
<protein>
    <recommendedName>
        <fullName evidence="3">Barstar (barnase inhibitor) domain-containing protein</fullName>
    </recommendedName>
</protein>
<sequence length="152" mass="18104">MDFGDDLIKEFSEFKEINPTNFTWWSFVNLKSDLQTALAFAKFFYPEIIQVNGCFLLKDKYNEQCFQDWRDACHDNKKCIEQMMNLYEVADFFHINTSFDEGEDIKGQIAALGDALKLFWSMSFINRFPDKNIIVEIYVEYDEQLFITVYED</sequence>
<keyword evidence="2" id="KW-1185">Reference proteome</keyword>
<name>A0ABQ6GFA5_9BACL</name>
<proteinExistence type="predicted"/>
<reference evidence="1 2" key="1">
    <citation type="submission" date="2023-03" db="EMBL/GenBank/DDBJ databases">
        <title>Draft genome sequence of the bacteria which degrade cell wall of Tricholomamatutake.</title>
        <authorList>
            <person name="Konishi Y."/>
            <person name="Fukuta Y."/>
            <person name="Shirasaka N."/>
        </authorList>
    </citation>
    <scope>NUCLEOTIDE SEQUENCE [LARGE SCALE GENOMIC DNA]</scope>
    <source>
        <strain evidence="2">mu1</strain>
    </source>
</reference>
<gene>
    <name evidence="1" type="ORF">MU1_23580</name>
</gene>
<dbReference type="Proteomes" id="UP001157114">
    <property type="component" value="Unassembled WGS sequence"/>
</dbReference>